<dbReference type="Pfam" id="PF16249">
    <property type="entry name" value="DUF4906"/>
    <property type="match status" value="1"/>
</dbReference>
<evidence type="ECO:0000313" key="3">
    <source>
        <dbReference type="EMBL" id="KHE42342.1"/>
    </source>
</evidence>
<evidence type="ECO:0000313" key="4">
    <source>
        <dbReference type="Proteomes" id="UP000030889"/>
    </source>
</evidence>
<organism evidence="3 4">
    <name type="scientific">Alistipes inops</name>
    <dbReference type="NCBI Taxonomy" id="1501391"/>
    <lineage>
        <taxon>Bacteria</taxon>
        <taxon>Pseudomonadati</taxon>
        <taxon>Bacteroidota</taxon>
        <taxon>Bacteroidia</taxon>
        <taxon>Bacteroidales</taxon>
        <taxon>Rikenellaceae</taxon>
        <taxon>Alistipes</taxon>
    </lineage>
</organism>
<comment type="caution">
    <text evidence="3">The sequence shown here is derived from an EMBL/GenBank/DDBJ whole genome shotgun (WGS) entry which is preliminary data.</text>
</comment>
<sequence length="440" mass="50580">MNFIISIFLVLFLGISSCQREATGDIVPTPAARYGEVDLTFGESGQPWNLPDGTMRVINGRPDNVNIYIFNDALDYRKHAYYENTDMQPRLELPYGTYRIYALGNFGSDLGLLTEEQLQALTVTASFADRFPTGGLEYAVTREEFAVSQALSSLELRLTRPFCKITFTASISSSLSSDAYIVSMIPYNLPLRSSLWTDNRLLSTQGQFDFPYEKLTSKKRRHTLTYYQLENLQGTVPAIILPEDRNYRKAPRMATYVNIRICLNQAFYEYNIYIGQNDTSDFNVRRNTAYTYNVTILGTNPDDYRIAKTEYTFWGTKAGDKEYLNTFRWQNGTAQGVLVIVTEHCDPDNVLSLSFKRTSTGTYYPKWEMQYRTFGNAYRTWKEGERIEVHRNNGGNSVEIRFINSDGTTQYETTNNYFDFTLTDTRGFSDTFRVSTRKTT</sequence>
<keyword evidence="4" id="KW-1185">Reference proteome</keyword>
<evidence type="ECO:0000256" key="1">
    <source>
        <dbReference type="SAM" id="SignalP"/>
    </source>
</evidence>
<feature type="chain" id="PRO_5045439608" description="DUF4906 domain-containing protein" evidence="1">
    <location>
        <begin position="23"/>
        <end position="440"/>
    </location>
</feature>
<dbReference type="InterPro" id="IPR032594">
    <property type="entry name" value="DUF4906"/>
</dbReference>
<keyword evidence="1" id="KW-0732">Signal</keyword>
<feature type="domain" description="DUF4906" evidence="2">
    <location>
        <begin position="224"/>
        <end position="294"/>
    </location>
</feature>
<protein>
    <recommendedName>
        <fullName evidence="2">DUF4906 domain-containing protein</fullName>
    </recommendedName>
</protein>
<gene>
    <name evidence="3" type="ORF">LG35_05545</name>
</gene>
<dbReference type="RefSeq" id="WP_035472969.1">
    <property type="nucleotide sequence ID" value="NZ_JRGF01000005.1"/>
</dbReference>
<accession>A0ABR4YJT5</accession>
<dbReference type="EMBL" id="JRGF01000005">
    <property type="protein sequence ID" value="KHE42342.1"/>
    <property type="molecule type" value="Genomic_DNA"/>
</dbReference>
<proteinExistence type="predicted"/>
<dbReference type="Proteomes" id="UP000030889">
    <property type="component" value="Unassembled WGS sequence"/>
</dbReference>
<feature type="signal peptide" evidence="1">
    <location>
        <begin position="1"/>
        <end position="22"/>
    </location>
</feature>
<evidence type="ECO:0000259" key="2">
    <source>
        <dbReference type="Pfam" id="PF16249"/>
    </source>
</evidence>
<name>A0ABR4YJT5_9BACT</name>
<reference evidence="3 4" key="1">
    <citation type="submission" date="2014-09" db="EMBL/GenBank/DDBJ databases">
        <title>Alistipes sp. 627, sp. nov., a novel member of the family Rikenellaceae isolated from human faeces.</title>
        <authorList>
            <person name="Shkoporov A.N."/>
            <person name="Chaplin A.V."/>
            <person name="Motuzova O.V."/>
            <person name="Kafarskaia L.I."/>
            <person name="Khokhlova E.V."/>
            <person name="Efimov B.A."/>
        </authorList>
    </citation>
    <scope>NUCLEOTIDE SEQUENCE [LARGE SCALE GENOMIC DNA]</scope>
    <source>
        <strain evidence="3 4">627</strain>
    </source>
</reference>